<keyword evidence="2" id="KW-1185">Reference proteome</keyword>
<reference evidence="1 2" key="1">
    <citation type="submission" date="2018-08" db="EMBL/GenBank/DDBJ databases">
        <title>Genome and evolution of the arbuscular mycorrhizal fungus Diversispora epigaea (formerly Glomus versiforme) and its bacterial endosymbionts.</title>
        <authorList>
            <person name="Sun X."/>
            <person name="Fei Z."/>
            <person name="Harrison M."/>
        </authorList>
    </citation>
    <scope>NUCLEOTIDE SEQUENCE [LARGE SCALE GENOMIC DNA]</scope>
    <source>
        <strain evidence="1 2">IT104</strain>
    </source>
</reference>
<evidence type="ECO:0000313" key="1">
    <source>
        <dbReference type="EMBL" id="RHZ84235.1"/>
    </source>
</evidence>
<name>A0A397J793_9GLOM</name>
<accession>A0A397J793</accession>
<proteinExistence type="predicted"/>
<dbReference type="AlphaFoldDB" id="A0A397J793"/>
<evidence type="ECO:0000313" key="2">
    <source>
        <dbReference type="Proteomes" id="UP000266861"/>
    </source>
</evidence>
<protein>
    <submittedName>
        <fullName evidence="1">Uncharacterized protein</fullName>
    </submittedName>
</protein>
<gene>
    <name evidence="1" type="ORF">Glove_84g42</name>
</gene>
<organism evidence="1 2">
    <name type="scientific">Diversispora epigaea</name>
    <dbReference type="NCBI Taxonomy" id="1348612"/>
    <lineage>
        <taxon>Eukaryota</taxon>
        <taxon>Fungi</taxon>
        <taxon>Fungi incertae sedis</taxon>
        <taxon>Mucoromycota</taxon>
        <taxon>Glomeromycotina</taxon>
        <taxon>Glomeromycetes</taxon>
        <taxon>Diversisporales</taxon>
        <taxon>Diversisporaceae</taxon>
        <taxon>Diversispora</taxon>
    </lineage>
</organism>
<dbReference type="EMBL" id="PQFF01000080">
    <property type="protein sequence ID" value="RHZ84235.1"/>
    <property type="molecule type" value="Genomic_DNA"/>
</dbReference>
<sequence length="156" mass="17773">MLLIEKKDAWALGTRFERDYVSVEKEGINYKFVLLDEQQQENILISTITESQNNLKSIIIQDIQDEIAPTIISSSTQKNSRISSQISSSLTLMQTSLQSQSNKFIQQSLSHIGASHDIQKLSNNLSQMIRNSSYSTLQRNSHNESDLLRSHNFINN</sequence>
<dbReference type="Proteomes" id="UP000266861">
    <property type="component" value="Unassembled WGS sequence"/>
</dbReference>
<comment type="caution">
    <text evidence="1">The sequence shown here is derived from an EMBL/GenBank/DDBJ whole genome shotgun (WGS) entry which is preliminary data.</text>
</comment>